<feature type="domain" description="Glycosyltransferase 2-like" evidence="12">
    <location>
        <begin position="1100"/>
        <end position="1225"/>
    </location>
</feature>
<protein>
    <recommendedName>
        <fullName evidence="4">Probable UDP-N-acetylglucosamine--peptide N-acetylglucosaminyltransferase SPINDLY</fullName>
        <ecNumber evidence="3">2.4.1.255</ecNumber>
    </recommendedName>
</protein>
<reference evidence="15" key="1">
    <citation type="journal article" date="2011" name="Proc. Natl. Acad. Sci. U.S.A.">
        <title>Genomic insights into the physiology and ecology of the marine filamentous cyanobacterium Lyngbya majuscula.</title>
        <authorList>
            <person name="Jones A.C."/>
            <person name="Monroe E.A."/>
            <person name="Podell S."/>
            <person name="Hess W.R."/>
            <person name="Klages S."/>
            <person name="Esquenazi E."/>
            <person name="Niessen S."/>
            <person name="Hoover H."/>
            <person name="Rothmann M."/>
            <person name="Lasken R.S."/>
            <person name="Yates J.R.III."/>
            <person name="Reinhardt R."/>
            <person name="Kube M."/>
            <person name="Burkart M.D."/>
            <person name="Allen E.E."/>
            <person name="Dorrestein P.C."/>
            <person name="Gerwick W.H."/>
            <person name="Gerwick L."/>
        </authorList>
    </citation>
    <scope>NUCLEOTIDE SEQUENCE [LARGE SCALE GENOMIC DNA]</scope>
    <source>
        <strain evidence="15">3L</strain>
    </source>
</reference>
<evidence type="ECO:0000256" key="3">
    <source>
        <dbReference type="ARBA" id="ARBA00011970"/>
    </source>
</evidence>
<comment type="similarity">
    <text evidence="2">Belongs to the glycosyltransferase 41 family. O-GlcNAc transferase subfamily.</text>
</comment>
<dbReference type="SMART" id="SM00671">
    <property type="entry name" value="SEL1"/>
    <property type="match status" value="8"/>
</dbReference>
<feature type="compositionally biased region" description="Polar residues" evidence="11">
    <location>
        <begin position="1056"/>
        <end position="1070"/>
    </location>
</feature>
<feature type="repeat" description="TPR" evidence="10">
    <location>
        <begin position="125"/>
        <end position="158"/>
    </location>
</feature>
<evidence type="ECO:0000256" key="10">
    <source>
        <dbReference type="PROSITE-ProRule" id="PRU00339"/>
    </source>
</evidence>
<dbReference type="SUPFAM" id="SSF53448">
    <property type="entry name" value="Nucleotide-diphospho-sugar transferases"/>
    <property type="match status" value="1"/>
</dbReference>
<feature type="repeat" description="TPR" evidence="10">
    <location>
        <begin position="876"/>
        <end position="909"/>
    </location>
</feature>
<dbReference type="EC" id="2.4.1.255" evidence="3"/>
<dbReference type="HOGENOM" id="CLU_265626_0_0_3"/>
<dbReference type="InterPro" id="IPR029489">
    <property type="entry name" value="OGT/SEC/SPY_C"/>
</dbReference>
<dbReference type="PANTHER" id="PTHR44366:SF1">
    <property type="entry name" value="UDP-N-ACETYLGLUCOSAMINE--PEPTIDE N-ACETYLGLUCOSAMINYLTRANSFERASE 110 KDA SUBUNIT"/>
    <property type="match status" value="1"/>
</dbReference>
<evidence type="ECO:0000256" key="6">
    <source>
        <dbReference type="ARBA" id="ARBA00022679"/>
    </source>
</evidence>
<keyword evidence="8 10" id="KW-0802">TPR repeat</keyword>
<dbReference type="SUPFAM" id="SSF48452">
    <property type="entry name" value="TPR-like"/>
    <property type="match status" value="3"/>
</dbReference>
<dbReference type="RefSeq" id="WP_008190435.1">
    <property type="nucleotide sequence ID" value="NZ_GL890970.1"/>
</dbReference>
<dbReference type="eggNOG" id="COG3914">
    <property type="taxonomic scope" value="Bacteria"/>
</dbReference>
<feature type="region of interest" description="Disordered" evidence="11">
    <location>
        <begin position="1041"/>
        <end position="1074"/>
    </location>
</feature>
<feature type="repeat" description="TPR" evidence="10">
    <location>
        <begin position="91"/>
        <end position="124"/>
    </location>
</feature>
<comment type="pathway">
    <text evidence="1">Protein modification; protein glycosylation.</text>
</comment>
<dbReference type="SMART" id="SM00028">
    <property type="entry name" value="TPR"/>
    <property type="match status" value="15"/>
</dbReference>
<dbReference type="CDD" id="cd00761">
    <property type="entry name" value="Glyco_tranf_GTA_type"/>
    <property type="match status" value="1"/>
</dbReference>
<keyword evidence="7" id="KW-0677">Repeat</keyword>
<feature type="domain" description="O-GlcNAc transferase C-terminal" evidence="13">
    <location>
        <begin position="564"/>
        <end position="743"/>
    </location>
</feature>
<dbReference type="EMBL" id="GL890970">
    <property type="protein sequence ID" value="EGJ29391.1"/>
    <property type="molecule type" value="Genomic_DNA"/>
</dbReference>
<evidence type="ECO:0000256" key="11">
    <source>
        <dbReference type="SAM" id="MobiDB-lite"/>
    </source>
</evidence>
<evidence type="ECO:0000256" key="8">
    <source>
        <dbReference type="ARBA" id="ARBA00022803"/>
    </source>
</evidence>
<dbReference type="Gene3D" id="3.90.550.10">
    <property type="entry name" value="Spore Coat Polysaccharide Biosynthesis Protein SpsA, Chain A"/>
    <property type="match status" value="1"/>
</dbReference>
<dbReference type="Gene3D" id="1.25.40.10">
    <property type="entry name" value="Tetratricopeptide repeat domain"/>
    <property type="match status" value="8"/>
</dbReference>
<dbReference type="Pfam" id="PF14559">
    <property type="entry name" value="TPR_19"/>
    <property type="match status" value="1"/>
</dbReference>
<evidence type="ECO:0000256" key="9">
    <source>
        <dbReference type="ARBA" id="ARBA00022941"/>
    </source>
</evidence>
<feature type="repeat" description="TPR" evidence="10">
    <location>
        <begin position="808"/>
        <end position="841"/>
    </location>
</feature>
<dbReference type="GO" id="GO:0097363">
    <property type="term" value="F:protein O-acetylglucosaminyltransferase activity"/>
    <property type="evidence" value="ECO:0007669"/>
    <property type="project" value="UniProtKB-EC"/>
</dbReference>
<dbReference type="InterPro" id="IPR029044">
    <property type="entry name" value="Nucleotide-diphossugar_trans"/>
</dbReference>
<dbReference type="InterPro" id="IPR019734">
    <property type="entry name" value="TPR_rpt"/>
</dbReference>
<feature type="repeat" description="TPR" evidence="10">
    <location>
        <begin position="159"/>
        <end position="192"/>
    </location>
</feature>
<feature type="repeat" description="TPR" evidence="10">
    <location>
        <begin position="193"/>
        <end position="226"/>
    </location>
</feature>
<evidence type="ECO:0000256" key="5">
    <source>
        <dbReference type="ARBA" id="ARBA00022676"/>
    </source>
</evidence>
<feature type="domain" description="O-GlcNAc transferase C-terminal" evidence="13">
    <location>
        <begin position="400"/>
        <end position="548"/>
    </location>
</feature>
<evidence type="ECO:0000313" key="14">
    <source>
        <dbReference type="EMBL" id="EGJ29391.1"/>
    </source>
</evidence>
<keyword evidence="9" id="KW-0939">Gibberellin signaling pathway</keyword>
<dbReference type="Pfam" id="PF13844">
    <property type="entry name" value="Glyco_transf_41"/>
    <property type="match status" value="2"/>
</dbReference>
<dbReference type="Pfam" id="PF13414">
    <property type="entry name" value="TPR_11"/>
    <property type="match status" value="3"/>
</dbReference>
<name>F4Y299_9CYAN</name>
<dbReference type="PROSITE" id="PS50293">
    <property type="entry name" value="TPR_REGION"/>
    <property type="match status" value="8"/>
</dbReference>
<sequence>MTTNQLLESNLESLINTAAQNHQLGKLDEAESIYRQVIQIQGDYQGEEKSLLKPYNVIAIANFASIFEEKNKLEEAVALYQQALTLKPDFAEVHNNLGNIFWAKGELDKAVQYYQEAIKVKPDYAVAHNNLGNLLHNQGKLGEAVHCYQEAIRVKPDYAQAYCNLGNVLQVQGKLDAARESYQEAIKLKADCFQAHNNLGTLFQTQGKLDAARESYQEAIRLKPDYADAHNNLGTILQKQGKLEEAVQSYQEAIRLKPDFAEVYNNLGNTLHEQCKLEEALQSYQQALSINPNLAEAKLAMCVCQIPIIYSSVDEIKVTRNNYQGSLKKLADSYTQSDTELSPRELLSAANAVGAFQPFYLAYQGLNNRELQEIYGQMICQIMSQCYPRWSQKIPLPNLAPHEKVRIGVISEFFWDHSNWKIPIKGWVENLDRSNFELFGYHTGLKQDKETAIAAKSFVKFVQGSFTIEEWCEVITEDKLHILIFPEFGMSPTTVKLGCLRLAPIQMTSWGHPDTSGMPTIDYYLSSDLMEAENAQDHYSERLVRLPNLSIHYTPLEITPEAIAKKDIGLDDDEIMFWCCQSLYKYLPDYDDVFPRIAKELAHRCKFVFIKYVKSDRVTEIFEQRLRDAFNKFGLDYTDYCIFLPFMNNRRFAGTSAIADVFLDSIGWSGCNSSLESIAHNIPMVTLPGDLMRGRHTMAILKMMGLEETIASSKEDYVKIAVRLGQDAQYRQYISDQVAENKHKLYGDLKPVRALEDFLLNVVHKPRQFAMETVSEALQIAVQHRQANRLNQAVQLYYKILEQQPNHPEALYGLGVLAQQTGQYDTAEKLFRATVEAEPNSVKAWFSLGNLCQGQGQLSDSVECYQRVLTIQPNLVPVYNNLGYALQQQGNWDDAIASYQQALEIEPTCTEADVNLGNALHAQEKLALEKQAHYAQLNHELGVTRQKAGDLTNAVAYYRQAVAMQSDLVSAHYNLGVVLQDQGEFENAIASYQKVLELNPSYGEVYFNLGRIYQTQKQLEEAASAYRQGLMLVNPRYGKVVNPDNGSDKGSDKGSDNGSTVSLETLTPPQVEQPDVTIGGYQFPGIPSVSVSEDKRPFWTVIIPLYNRTDYLLECLASVLAQWQGEEEMEILVMDNASTPPLYDLVNSIGGGVVRYYRNPENIGARRNFNLGIALSRGQWIHVLPEDEYVLPGYYSRLKKSLETCSDSVGAAFTGYENINEKGKIIFSQQVYGKDTGIHQDWLWKIGTSNVLNPCAVVIRRSTHEHLGCYDPGNTYTPDWEIYKRIASFYDWWYEGDILARYREHDNNMTSELILSGAQATSIRQGIEISESYLPAEHCAAITANARNHYFNYCLNHMVIPLKAGNLSGAFRLLQEALKIDPSPQAVEKLFTWLTQAEAAPLRDEIASKLRSIMLNHNSESFYFAYP</sequence>
<dbReference type="GO" id="GO:0009740">
    <property type="term" value="P:gibberellic acid mediated signaling pathway"/>
    <property type="evidence" value="ECO:0007669"/>
    <property type="project" value="UniProtKB-KW"/>
</dbReference>
<dbReference type="InterPro" id="IPR011990">
    <property type="entry name" value="TPR-like_helical_dom_sf"/>
</dbReference>
<evidence type="ECO:0000313" key="15">
    <source>
        <dbReference type="Proteomes" id="UP000003959"/>
    </source>
</evidence>
<gene>
    <name evidence="14" type="ORF">LYNGBM3L_67650</name>
</gene>
<feature type="repeat" description="TPR" evidence="10">
    <location>
        <begin position="969"/>
        <end position="1002"/>
    </location>
</feature>
<proteinExistence type="inferred from homology"/>
<dbReference type="Proteomes" id="UP000003959">
    <property type="component" value="Unassembled WGS sequence"/>
</dbReference>
<dbReference type="InterPro" id="IPR001173">
    <property type="entry name" value="Glyco_trans_2-like"/>
</dbReference>
<dbReference type="InterPro" id="IPR037919">
    <property type="entry name" value="OGT"/>
</dbReference>
<evidence type="ECO:0000256" key="1">
    <source>
        <dbReference type="ARBA" id="ARBA00004922"/>
    </source>
</evidence>
<feature type="repeat" description="TPR" evidence="10">
    <location>
        <begin position="1003"/>
        <end position="1036"/>
    </location>
</feature>
<evidence type="ECO:0000256" key="4">
    <source>
        <dbReference type="ARBA" id="ARBA00019143"/>
    </source>
</evidence>
<dbReference type="Gene3D" id="3.40.50.11380">
    <property type="match status" value="1"/>
</dbReference>
<evidence type="ECO:0000256" key="2">
    <source>
        <dbReference type="ARBA" id="ARBA00005386"/>
    </source>
</evidence>
<dbReference type="Pfam" id="PF00535">
    <property type="entry name" value="Glycos_transf_2"/>
    <property type="match status" value="1"/>
</dbReference>
<evidence type="ECO:0000256" key="7">
    <source>
        <dbReference type="ARBA" id="ARBA00022737"/>
    </source>
</evidence>
<feature type="repeat" description="TPR" evidence="10">
    <location>
        <begin position="57"/>
        <end position="90"/>
    </location>
</feature>
<dbReference type="eggNOG" id="COG1216">
    <property type="taxonomic scope" value="Bacteria"/>
</dbReference>
<accession>F4Y299</accession>
<keyword evidence="5" id="KW-0328">Glycosyltransferase</keyword>
<evidence type="ECO:0000259" key="13">
    <source>
        <dbReference type="Pfam" id="PF13844"/>
    </source>
</evidence>
<dbReference type="UniPathway" id="UPA00378"/>
<dbReference type="GO" id="GO:0006493">
    <property type="term" value="P:protein O-linked glycosylation"/>
    <property type="evidence" value="ECO:0007669"/>
    <property type="project" value="InterPro"/>
</dbReference>
<dbReference type="eggNOG" id="COG0457">
    <property type="taxonomic scope" value="Bacteria"/>
</dbReference>
<dbReference type="Pfam" id="PF00515">
    <property type="entry name" value="TPR_1"/>
    <property type="match status" value="3"/>
</dbReference>
<organism evidence="14 15">
    <name type="scientific">Moorena producens 3L</name>
    <dbReference type="NCBI Taxonomy" id="489825"/>
    <lineage>
        <taxon>Bacteria</taxon>
        <taxon>Bacillati</taxon>
        <taxon>Cyanobacteriota</taxon>
        <taxon>Cyanophyceae</taxon>
        <taxon>Coleofasciculales</taxon>
        <taxon>Coleofasciculaceae</taxon>
        <taxon>Moorena</taxon>
    </lineage>
</organism>
<feature type="repeat" description="TPR" evidence="10">
    <location>
        <begin position="227"/>
        <end position="260"/>
    </location>
</feature>
<feature type="repeat" description="TPR" evidence="10">
    <location>
        <begin position="261"/>
        <end position="294"/>
    </location>
</feature>
<dbReference type="Pfam" id="PF13181">
    <property type="entry name" value="TPR_8"/>
    <property type="match status" value="2"/>
</dbReference>
<dbReference type="Gene3D" id="3.40.50.2000">
    <property type="entry name" value="Glycogen Phosphorylase B"/>
    <property type="match status" value="1"/>
</dbReference>
<dbReference type="OrthoDB" id="146908at2"/>
<evidence type="ECO:0000259" key="12">
    <source>
        <dbReference type="Pfam" id="PF00535"/>
    </source>
</evidence>
<keyword evidence="15" id="KW-1185">Reference proteome</keyword>
<feature type="repeat" description="TPR" evidence="10">
    <location>
        <begin position="842"/>
        <end position="875"/>
    </location>
</feature>
<dbReference type="InterPro" id="IPR006597">
    <property type="entry name" value="Sel1-like"/>
</dbReference>
<feature type="compositionally biased region" description="Basic and acidic residues" evidence="11">
    <location>
        <begin position="1046"/>
        <end position="1055"/>
    </location>
</feature>
<dbReference type="PANTHER" id="PTHR44366">
    <property type="entry name" value="UDP-N-ACETYLGLUCOSAMINE--PEPTIDE N-ACETYLGLUCOSAMINYLTRANSFERASE 110 KDA SUBUNIT"/>
    <property type="match status" value="1"/>
</dbReference>
<dbReference type="PROSITE" id="PS50005">
    <property type="entry name" value="TPR"/>
    <property type="match status" value="12"/>
</dbReference>
<keyword evidence="6 14" id="KW-0808">Transferase</keyword>